<keyword evidence="3" id="KW-0067">ATP-binding</keyword>
<evidence type="ECO:0000256" key="2">
    <source>
        <dbReference type="ARBA" id="ARBA00022741"/>
    </source>
</evidence>
<evidence type="ECO:0000313" key="6">
    <source>
        <dbReference type="Proteomes" id="UP000019184"/>
    </source>
</evidence>
<dbReference type="AlphaFoldDB" id="A0A7U7G9V9"/>
<dbReference type="GO" id="GO:0005524">
    <property type="term" value="F:ATP binding"/>
    <property type="evidence" value="ECO:0007669"/>
    <property type="project" value="UniProtKB-KW"/>
</dbReference>
<dbReference type="PANTHER" id="PTHR43023:SF3">
    <property type="entry name" value="PROTEIN TRIGALACTOSYLDIACYLGLYCEROL 3, CHLOROPLASTIC"/>
    <property type="match status" value="1"/>
</dbReference>
<dbReference type="Pfam" id="PF00005">
    <property type="entry name" value="ABC_tran"/>
    <property type="match status" value="1"/>
</dbReference>
<evidence type="ECO:0000313" key="5">
    <source>
        <dbReference type="EMBL" id="CDH44122.1"/>
    </source>
</evidence>
<keyword evidence="2" id="KW-0547">Nucleotide-binding</keyword>
<dbReference type="Proteomes" id="UP000019184">
    <property type="component" value="Unassembled WGS sequence"/>
</dbReference>
<dbReference type="Gene3D" id="3.40.50.300">
    <property type="entry name" value="P-loop containing nucleotide triphosphate hydrolases"/>
    <property type="match status" value="1"/>
</dbReference>
<protein>
    <submittedName>
        <fullName evidence="5">ABC transporter related protein</fullName>
    </submittedName>
</protein>
<evidence type="ECO:0000259" key="4">
    <source>
        <dbReference type="PROSITE" id="PS50893"/>
    </source>
</evidence>
<gene>
    <name evidence="5" type="ORF">BN874_1510020</name>
</gene>
<comment type="caution">
    <text evidence="5">The sequence shown here is derived from an EMBL/GenBank/DDBJ whole genome shotgun (WGS) entry which is preliminary data.</text>
</comment>
<feature type="domain" description="ABC transporter" evidence="4">
    <location>
        <begin position="12"/>
        <end position="249"/>
    </location>
</feature>
<dbReference type="InterPro" id="IPR027417">
    <property type="entry name" value="P-loop_NTPase"/>
</dbReference>
<keyword evidence="6" id="KW-1185">Reference proteome</keyword>
<dbReference type="EMBL" id="CBTK010000059">
    <property type="protein sequence ID" value="CDH44122.1"/>
    <property type="molecule type" value="Genomic_DNA"/>
</dbReference>
<keyword evidence="1" id="KW-0813">Transport</keyword>
<dbReference type="PANTHER" id="PTHR43023">
    <property type="entry name" value="PROTEIN TRIGALACTOSYLDIACYLGLYCEROL 3, CHLOROPLASTIC"/>
    <property type="match status" value="1"/>
</dbReference>
<evidence type="ECO:0000256" key="3">
    <source>
        <dbReference type="ARBA" id="ARBA00022840"/>
    </source>
</evidence>
<dbReference type="InterPro" id="IPR017871">
    <property type="entry name" value="ABC_transporter-like_CS"/>
</dbReference>
<dbReference type="GO" id="GO:0016887">
    <property type="term" value="F:ATP hydrolysis activity"/>
    <property type="evidence" value="ECO:0007669"/>
    <property type="project" value="InterPro"/>
</dbReference>
<sequence length="264" mass="28561">MALSMEPAAPVIAVRGLRIQFGATVIHENLDLDIRRGEVVALVGGSGSGKTTLLRAIIMLLQPAAGSIQLFDQEIVGIGDSAAFRLRRRFGMLFQQGALFSSLTVRENVAVPLHEHTRLPAQRIAEIADLKIALAGLPADTGAKLPRELSGGMIKRAALARALALDPALLFLDEPTSGLDPVSAGAFDELVVQLKESLKLTVVMVTHDLDTLWSATDRVAFLGEKRVIGYAPMRELTRAEHPLIRAYFEGPRGRAAREQMCRAK</sequence>
<evidence type="ECO:0000256" key="1">
    <source>
        <dbReference type="ARBA" id="ARBA00022448"/>
    </source>
</evidence>
<dbReference type="PROSITE" id="PS50893">
    <property type="entry name" value="ABC_TRANSPORTER_2"/>
    <property type="match status" value="1"/>
</dbReference>
<dbReference type="SUPFAM" id="SSF52540">
    <property type="entry name" value="P-loop containing nucleoside triphosphate hydrolases"/>
    <property type="match status" value="1"/>
</dbReference>
<reference evidence="5 6" key="1">
    <citation type="journal article" date="2014" name="ISME J.">
        <title>Candidatus Competibacter-lineage genomes retrieved from metagenomes reveal functional metabolic diversity.</title>
        <authorList>
            <person name="McIlroy S.J."/>
            <person name="Albertsen M."/>
            <person name="Andresen E.K."/>
            <person name="Saunders A.M."/>
            <person name="Kristiansen R."/>
            <person name="Stokholm-Bjerregaard M."/>
            <person name="Nielsen K.L."/>
            <person name="Nielsen P.H."/>
        </authorList>
    </citation>
    <scope>NUCLEOTIDE SEQUENCE [LARGE SCALE GENOMIC DNA]</scope>
    <source>
        <strain evidence="5 6">Run_B_J11</strain>
    </source>
</reference>
<name>A0A7U7G9V9_9GAMM</name>
<dbReference type="InterPro" id="IPR003439">
    <property type="entry name" value="ABC_transporter-like_ATP-bd"/>
</dbReference>
<dbReference type="PROSITE" id="PS00211">
    <property type="entry name" value="ABC_TRANSPORTER_1"/>
    <property type="match status" value="1"/>
</dbReference>
<accession>A0A7U7G9V9</accession>
<dbReference type="InterPro" id="IPR003593">
    <property type="entry name" value="AAA+_ATPase"/>
</dbReference>
<dbReference type="SMART" id="SM00382">
    <property type="entry name" value="AAA"/>
    <property type="match status" value="1"/>
</dbReference>
<proteinExistence type="predicted"/>
<organism evidence="5 6">
    <name type="scientific">Candidatus Contendobacter odensis Run_B_J11</name>
    <dbReference type="NCBI Taxonomy" id="1400861"/>
    <lineage>
        <taxon>Bacteria</taxon>
        <taxon>Pseudomonadati</taxon>
        <taxon>Pseudomonadota</taxon>
        <taxon>Gammaproteobacteria</taxon>
        <taxon>Candidatus Competibacteraceae</taxon>
        <taxon>Candidatus Contendibacter</taxon>
    </lineage>
</organism>
<dbReference type="RefSeq" id="WP_034431304.1">
    <property type="nucleotide sequence ID" value="NZ_CBTK010000059.1"/>
</dbReference>